<dbReference type="AlphaFoldDB" id="A0A084WUZ4"/>
<sequence>MMVSQETTRTSTRLAEKRQGNPPLSRLPLRLVGGAKSAVSRKREYNGKDTEQSTSPPSVPSTEDGQGDQEAVVSPEPTIPPAPVVAETQPDVVATLTERVNVLSERLEHLASELARERQLRQALEERINPEKDNSIPELIAVKKRPVDEHLLGGSKGQRNGSRRGAQQQQRQQQQQQQQQQQEPQQQQQQQQQQEPQQQQQQQQQQEQQQSDHQPMPMHGHQDWTVVKKRGRVADKGRSNHRPTSGEPPHKEKRRANAVLLTLNEGVGVSEISLALKQNPAFGAQAGEIERIRTTHNGQVLMELKKDATSDKTLELQQMATKLLDGKATARAMTPTISLVCTGIDITATKEELARDLSSGLQCSIPEEDIRSTTTSFGTQVAFFRVPTARATAELLATKVKVGWSRCTIHREEVRRRCFRCQEWGHIAIHCRGKDRSGYCPRCAEDKHEGRCTAPRKCLACKGTEAIGHSIGQRGCLHGRKKVNLAP</sequence>
<dbReference type="EnsemblMetazoa" id="ASIC001177-RA">
    <property type="protein sequence ID" value="ASIC001177-PA"/>
    <property type="gene ID" value="ASIC001177"/>
</dbReference>
<dbReference type="VEuPathDB" id="VectorBase:ASIC001177"/>
<gene>
    <name evidence="2" type="ORF">ZHAS_00001177</name>
</gene>
<feature type="compositionally biased region" description="Polar residues" evidence="1">
    <location>
        <begin position="52"/>
        <end position="64"/>
    </location>
</feature>
<dbReference type="STRING" id="74873.A0A084WUZ4"/>
<keyword evidence="4" id="KW-1185">Reference proteome</keyword>
<feature type="compositionally biased region" description="Polar residues" evidence="1">
    <location>
        <begin position="1"/>
        <end position="13"/>
    </location>
</feature>
<reference evidence="2 4" key="1">
    <citation type="journal article" date="2014" name="BMC Genomics">
        <title>Genome sequence of Anopheles sinensis provides insight into genetics basis of mosquito competence for malaria parasites.</title>
        <authorList>
            <person name="Zhou D."/>
            <person name="Zhang D."/>
            <person name="Ding G."/>
            <person name="Shi L."/>
            <person name="Hou Q."/>
            <person name="Ye Y."/>
            <person name="Xu Y."/>
            <person name="Zhou H."/>
            <person name="Xiong C."/>
            <person name="Li S."/>
            <person name="Yu J."/>
            <person name="Hong S."/>
            <person name="Yu X."/>
            <person name="Zou P."/>
            <person name="Chen C."/>
            <person name="Chang X."/>
            <person name="Wang W."/>
            <person name="Lv Y."/>
            <person name="Sun Y."/>
            <person name="Ma L."/>
            <person name="Shen B."/>
            <person name="Zhu C."/>
        </authorList>
    </citation>
    <scope>NUCLEOTIDE SEQUENCE [LARGE SCALE GENOMIC DNA]</scope>
</reference>
<dbReference type="VEuPathDB" id="VectorBase:ASIS003269"/>
<organism evidence="2">
    <name type="scientific">Anopheles sinensis</name>
    <name type="common">Mosquito</name>
    <dbReference type="NCBI Taxonomy" id="74873"/>
    <lineage>
        <taxon>Eukaryota</taxon>
        <taxon>Metazoa</taxon>
        <taxon>Ecdysozoa</taxon>
        <taxon>Arthropoda</taxon>
        <taxon>Hexapoda</taxon>
        <taxon>Insecta</taxon>
        <taxon>Pterygota</taxon>
        <taxon>Neoptera</taxon>
        <taxon>Endopterygota</taxon>
        <taxon>Diptera</taxon>
        <taxon>Nematocera</taxon>
        <taxon>Culicoidea</taxon>
        <taxon>Culicidae</taxon>
        <taxon>Anophelinae</taxon>
        <taxon>Anopheles</taxon>
    </lineage>
</organism>
<evidence type="ECO:0000313" key="4">
    <source>
        <dbReference type="Proteomes" id="UP000030765"/>
    </source>
</evidence>
<feature type="compositionally biased region" description="Basic and acidic residues" evidence="1">
    <location>
        <begin position="41"/>
        <end position="51"/>
    </location>
</feature>
<evidence type="ECO:0000256" key="1">
    <source>
        <dbReference type="SAM" id="MobiDB-lite"/>
    </source>
</evidence>
<protein>
    <submittedName>
        <fullName evidence="2 3">Gag-like protein</fullName>
    </submittedName>
</protein>
<accession>A0A084WUZ4</accession>
<dbReference type="PANTHER" id="PTHR13270">
    <property type="entry name" value="PROTEIN C20ORF116-RELATED"/>
    <property type="match status" value="1"/>
</dbReference>
<dbReference type="Proteomes" id="UP000030765">
    <property type="component" value="Unassembled WGS sequence"/>
</dbReference>
<name>A0A084WUZ4_ANOSI</name>
<reference evidence="3" key="2">
    <citation type="submission" date="2020-05" db="UniProtKB">
        <authorList>
            <consortium name="EnsemblMetazoa"/>
        </authorList>
    </citation>
    <scope>IDENTIFICATION</scope>
</reference>
<evidence type="ECO:0000313" key="2">
    <source>
        <dbReference type="EMBL" id="KFB54038.1"/>
    </source>
</evidence>
<dbReference type="OrthoDB" id="7744392at2759"/>
<dbReference type="PANTHER" id="PTHR13270:SF14">
    <property type="entry name" value="SEX DETERMINATION AND DOSAGE COMPENSATION PROTEIN SDC-2"/>
    <property type="match status" value="1"/>
</dbReference>
<feature type="region of interest" description="Disordered" evidence="1">
    <location>
        <begin position="232"/>
        <end position="254"/>
    </location>
</feature>
<dbReference type="OMA" id="NAYSDTN"/>
<feature type="compositionally biased region" description="Low complexity" evidence="1">
    <location>
        <begin position="167"/>
        <end position="209"/>
    </location>
</feature>
<proteinExistence type="predicted"/>
<feature type="region of interest" description="Disordered" evidence="1">
    <location>
        <begin position="124"/>
        <end position="220"/>
    </location>
</feature>
<evidence type="ECO:0000313" key="3">
    <source>
        <dbReference type="EnsemblMetazoa" id="ASIC001177-PA"/>
    </source>
</evidence>
<dbReference type="EMBL" id="ATLV01005238">
    <property type="status" value="NOT_ANNOTATED_CDS"/>
    <property type="molecule type" value="Genomic_DNA"/>
</dbReference>
<dbReference type="EMBL" id="KL642540">
    <property type="protein sequence ID" value="KFB54038.1"/>
    <property type="molecule type" value="Genomic_DNA"/>
</dbReference>
<feature type="compositionally biased region" description="Basic and acidic residues" evidence="1">
    <location>
        <begin position="124"/>
        <end position="135"/>
    </location>
</feature>
<feature type="region of interest" description="Disordered" evidence="1">
    <location>
        <begin position="1"/>
        <end position="87"/>
    </location>
</feature>